<dbReference type="PANTHER" id="PTHR38034">
    <property type="entry name" value="INNER MEMBRANE PROTEIN YPJD"/>
    <property type="match status" value="1"/>
</dbReference>
<protein>
    <submittedName>
        <fullName evidence="3">Cytochrome c biogenesis protein CcsA</fullName>
    </submittedName>
</protein>
<keyword evidence="1" id="KW-0472">Membrane</keyword>
<dbReference type="InterPro" id="IPR002541">
    <property type="entry name" value="Cyt_c_assembly"/>
</dbReference>
<dbReference type="InterPro" id="IPR052372">
    <property type="entry name" value="YpjD/HemX"/>
</dbReference>
<gene>
    <name evidence="3" type="primary">ccsA</name>
    <name evidence="3" type="ORF">HBA54_01960</name>
</gene>
<feature type="transmembrane region" description="Helical" evidence="1">
    <location>
        <begin position="89"/>
        <end position="110"/>
    </location>
</feature>
<dbReference type="Proteomes" id="UP000761264">
    <property type="component" value="Unassembled WGS sequence"/>
</dbReference>
<name>A0A967C1L0_9PROT</name>
<feature type="transmembrane region" description="Helical" evidence="1">
    <location>
        <begin position="241"/>
        <end position="258"/>
    </location>
</feature>
<dbReference type="EMBL" id="JAAQPH010000001">
    <property type="protein sequence ID" value="NIA67351.1"/>
    <property type="molecule type" value="Genomic_DNA"/>
</dbReference>
<evidence type="ECO:0000259" key="2">
    <source>
        <dbReference type="Pfam" id="PF01578"/>
    </source>
</evidence>
<keyword evidence="4" id="KW-1185">Reference proteome</keyword>
<evidence type="ECO:0000256" key="1">
    <source>
        <dbReference type="SAM" id="Phobius"/>
    </source>
</evidence>
<feature type="domain" description="Cytochrome c assembly protein" evidence="2">
    <location>
        <begin position="62"/>
        <end position="263"/>
    </location>
</feature>
<dbReference type="PANTHER" id="PTHR38034:SF1">
    <property type="entry name" value="INNER MEMBRANE PROTEIN YPJD"/>
    <property type="match status" value="1"/>
</dbReference>
<keyword evidence="1" id="KW-1133">Transmembrane helix</keyword>
<sequence length="267" mass="28172">MMNTMVLSLSALISLLPATVLPFARSAVKADLVFWLLLGAAIAGPTGYSLAVLAGHWESNLPAALWLAVAVSLALYALVVLLAREAFRLAPLLLPYALVLGALGTALAPLNVDLGPATDVDAWLAVHIAVSVATYGLCTLAAVAAAAAFIQETALKRRSPSGFTRMLPSVSDAEWLVLRLLIAAEVVLGLGIVTGISKLYVSSGAILNLDHKTLLSLLAFLFIALLLFLHHRSGLRGRRAARLVLIAYLLLSLAYPGVKFVTDYLLA</sequence>
<feature type="transmembrane region" description="Helical" evidence="1">
    <location>
        <begin position="63"/>
        <end position="82"/>
    </location>
</feature>
<dbReference type="GO" id="GO:0017004">
    <property type="term" value="P:cytochrome complex assembly"/>
    <property type="evidence" value="ECO:0007669"/>
    <property type="project" value="InterPro"/>
</dbReference>
<dbReference type="GO" id="GO:0005886">
    <property type="term" value="C:plasma membrane"/>
    <property type="evidence" value="ECO:0007669"/>
    <property type="project" value="TreeGrafter"/>
</dbReference>
<dbReference type="GO" id="GO:0020037">
    <property type="term" value="F:heme binding"/>
    <property type="evidence" value="ECO:0007669"/>
    <property type="project" value="InterPro"/>
</dbReference>
<dbReference type="AlphaFoldDB" id="A0A967C1L0"/>
<feature type="transmembrane region" description="Helical" evidence="1">
    <location>
        <begin position="213"/>
        <end position="229"/>
    </location>
</feature>
<dbReference type="Pfam" id="PF01578">
    <property type="entry name" value="Cytochrom_C_asm"/>
    <property type="match status" value="1"/>
</dbReference>
<reference evidence="3" key="1">
    <citation type="submission" date="2020-03" db="EMBL/GenBank/DDBJ databases">
        <title>Genome of Pelagibius litoralis DSM 21314T.</title>
        <authorList>
            <person name="Wang G."/>
        </authorList>
    </citation>
    <scope>NUCLEOTIDE SEQUENCE</scope>
    <source>
        <strain evidence="3">DSM 21314</strain>
    </source>
</reference>
<accession>A0A967C1L0</accession>
<comment type="caution">
    <text evidence="3">The sequence shown here is derived from an EMBL/GenBank/DDBJ whole genome shotgun (WGS) entry which is preliminary data.</text>
</comment>
<feature type="transmembrane region" description="Helical" evidence="1">
    <location>
        <begin position="122"/>
        <end position="150"/>
    </location>
</feature>
<proteinExistence type="predicted"/>
<evidence type="ECO:0000313" key="3">
    <source>
        <dbReference type="EMBL" id="NIA67351.1"/>
    </source>
</evidence>
<evidence type="ECO:0000313" key="4">
    <source>
        <dbReference type="Proteomes" id="UP000761264"/>
    </source>
</evidence>
<organism evidence="3 4">
    <name type="scientific">Pelagibius litoralis</name>
    <dbReference type="NCBI Taxonomy" id="374515"/>
    <lineage>
        <taxon>Bacteria</taxon>
        <taxon>Pseudomonadati</taxon>
        <taxon>Pseudomonadota</taxon>
        <taxon>Alphaproteobacteria</taxon>
        <taxon>Rhodospirillales</taxon>
        <taxon>Rhodovibrionaceae</taxon>
        <taxon>Pelagibius</taxon>
    </lineage>
</organism>
<keyword evidence="1" id="KW-0812">Transmembrane</keyword>
<feature type="transmembrane region" description="Helical" evidence="1">
    <location>
        <begin position="176"/>
        <end position="201"/>
    </location>
</feature>